<dbReference type="Proteomes" id="UP000193303">
    <property type="component" value="Unassembled WGS sequence"/>
</dbReference>
<dbReference type="RefSeq" id="WP_085358028.1">
    <property type="nucleotide sequence ID" value="NZ_MTAB01000003.1"/>
</dbReference>
<dbReference type="Pfam" id="PF04965">
    <property type="entry name" value="GPW_gp25"/>
    <property type="match status" value="1"/>
</dbReference>
<dbReference type="OrthoDB" id="9802846at2"/>
<feature type="domain" description="IraD/Gp25-like" evidence="1">
    <location>
        <begin position="12"/>
        <end position="99"/>
    </location>
</feature>
<proteinExistence type="predicted"/>
<gene>
    <name evidence="2" type="ORF">BV912_01915</name>
</gene>
<dbReference type="EMBL" id="MTAB01000003">
    <property type="protein sequence ID" value="OSI24634.1"/>
    <property type="molecule type" value="Genomic_DNA"/>
</dbReference>
<sequence length="109" mass="12156">MMNAETGRFMGLVEHVSQSIKTILFTRIGTRLQREEFGSLLPMLMDMPLNEVTLLRCNAAVVMAVARWEPRYTILSAETRAVESASGLKVEIRLTGMINGRSQNLTVSV</sequence>
<dbReference type="Gene3D" id="3.10.450.40">
    <property type="match status" value="1"/>
</dbReference>
<dbReference type="AlphaFoldDB" id="A0A1X3DKX3"/>
<comment type="caution">
    <text evidence="2">The sequence shown here is derived from an EMBL/GenBank/DDBJ whole genome shotgun (WGS) entry which is preliminary data.</text>
</comment>
<evidence type="ECO:0000259" key="1">
    <source>
        <dbReference type="Pfam" id="PF04965"/>
    </source>
</evidence>
<accession>A0A1X3DKX3</accession>
<name>A0A1X3DKX3_9NEIS</name>
<reference evidence="3" key="1">
    <citation type="submission" date="2017-01" db="EMBL/GenBank/DDBJ databases">
        <authorList>
            <person name="Mah S.A."/>
            <person name="Swanson W.J."/>
            <person name="Moy G.W."/>
            <person name="Vacquier V.D."/>
        </authorList>
    </citation>
    <scope>NUCLEOTIDE SEQUENCE [LARGE SCALE GENOMIC DNA]</scope>
    <source>
        <strain evidence="3">124861</strain>
    </source>
</reference>
<protein>
    <submittedName>
        <fullName evidence="2">Phage baseplate protein</fullName>
    </submittedName>
</protein>
<dbReference type="SUPFAM" id="SSF160719">
    <property type="entry name" value="gpW/gp25-like"/>
    <property type="match status" value="1"/>
</dbReference>
<organism evidence="2 3">
    <name type="scientific">Neisseria dumasiana</name>
    <dbReference type="NCBI Taxonomy" id="1931275"/>
    <lineage>
        <taxon>Bacteria</taxon>
        <taxon>Pseudomonadati</taxon>
        <taxon>Pseudomonadota</taxon>
        <taxon>Betaproteobacteria</taxon>
        <taxon>Neisseriales</taxon>
        <taxon>Neisseriaceae</taxon>
        <taxon>Neisseria</taxon>
    </lineage>
</organism>
<dbReference type="InterPro" id="IPR007048">
    <property type="entry name" value="IraD/Gp25-like"/>
</dbReference>
<evidence type="ECO:0000313" key="2">
    <source>
        <dbReference type="EMBL" id="OSI24634.1"/>
    </source>
</evidence>
<evidence type="ECO:0000313" key="3">
    <source>
        <dbReference type="Proteomes" id="UP000193303"/>
    </source>
</evidence>